<dbReference type="InterPro" id="IPR040498">
    <property type="entry name" value="PriA_CRR"/>
</dbReference>
<dbReference type="GO" id="GO:0006269">
    <property type="term" value="P:DNA replication, synthesis of primer"/>
    <property type="evidence" value="ECO:0007669"/>
    <property type="project" value="UniProtKB-KW"/>
</dbReference>
<keyword evidence="14" id="KW-0812">Transmembrane</keyword>
<keyword evidence="3" id="KW-0479">Metal-binding</keyword>
<keyword evidence="14" id="KW-0472">Membrane</keyword>
<dbReference type="InterPro" id="IPR005259">
    <property type="entry name" value="PriA"/>
</dbReference>
<evidence type="ECO:0000256" key="9">
    <source>
        <dbReference type="ARBA" id="ARBA00023125"/>
    </source>
</evidence>
<dbReference type="Pfam" id="PF17764">
    <property type="entry name" value="PriA_3primeBD"/>
    <property type="match status" value="1"/>
</dbReference>
<keyword evidence="18" id="KW-1185">Reference proteome</keyword>
<feature type="binding site" evidence="12">
    <location>
        <position position="562"/>
    </location>
    <ligand>
        <name>Zn(2+)</name>
        <dbReference type="ChEBI" id="CHEBI:29105"/>
        <label>2</label>
    </ligand>
</feature>
<dbReference type="InterPro" id="IPR041236">
    <property type="entry name" value="PriA_C"/>
</dbReference>
<dbReference type="EC" id="5.6.2.4" evidence="12"/>
<dbReference type="Proteomes" id="UP000321083">
    <property type="component" value="Unassembled WGS sequence"/>
</dbReference>
<dbReference type="NCBIfam" id="TIGR00595">
    <property type="entry name" value="priA"/>
    <property type="match status" value="1"/>
</dbReference>
<dbReference type="GO" id="GO:0006310">
    <property type="term" value="P:DNA recombination"/>
    <property type="evidence" value="ECO:0007669"/>
    <property type="project" value="InterPro"/>
</dbReference>
<comment type="catalytic activity">
    <reaction evidence="12">
        <text>Couples ATP hydrolysis with the unwinding of duplex DNA by translocating in the 3'-5' direction.</text>
        <dbReference type="EC" id="5.6.2.4"/>
    </reaction>
</comment>
<comment type="caution">
    <text evidence="17">The sequence shown here is derived from an EMBL/GenBank/DDBJ whole genome shotgun (WGS) entry which is preliminary data.</text>
</comment>
<organism evidence="17 18">
    <name type="scientific">Planctomyces bekefii</name>
    <dbReference type="NCBI Taxonomy" id="1653850"/>
    <lineage>
        <taxon>Bacteria</taxon>
        <taxon>Pseudomonadati</taxon>
        <taxon>Planctomycetota</taxon>
        <taxon>Planctomycetia</taxon>
        <taxon>Planctomycetales</taxon>
        <taxon>Planctomycetaceae</taxon>
        <taxon>Planctomyces</taxon>
    </lineage>
</organism>
<feature type="domain" description="Helicase ATP-binding" evidence="15">
    <location>
        <begin position="286"/>
        <end position="453"/>
    </location>
</feature>
<gene>
    <name evidence="12 17" type="primary">priA</name>
    <name evidence="17" type="ORF">E3A20_02020</name>
</gene>
<dbReference type="GO" id="GO:0006302">
    <property type="term" value="P:double-strand break repair"/>
    <property type="evidence" value="ECO:0007669"/>
    <property type="project" value="InterPro"/>
</dbReference>
<keyword evidence="4 12" id="KW-0547">Nucleotide-binding</keyword>
<protein>
    <recommendedName>
        <fullName evidence="12">Replication restart protein PriA</fullName>
    </recommendedName>
    <alternativeName>
        <fullName evidence="12">ATP-dependent DNA helicase PriA</fullName>
        <ecNumber evidence="12">5.6.2.4</ecNumber>
    </alternativeName>
    <alternativeName>
        <fullName evidence="12">DNA 3'-5' helicase PriA</fullName>
    </alternativeName>
</protein>
<dbReference type="SMART" id="SM00487">
    <property type="entry name" value="DEXDc"/>
    <property type="match status" value="1"/>
</dbReference>
<evidence type="ECO:0000256" key="2">
    <source>
        <dbReference type="ARBA" id="ARBA00022705"/>
    </source>
</evidence>
<dbReference type="Pfam" id="PF18319">
    <property type="entry name" value="Zn_ribbon_PriA"/>
    <property type="match status" value="1"/>
</dbReference>
<evidence type="ECO:0000256" key="7">
    <source>
        <dbReference type="ARBA" id="ARBA00022833"/>
    </source>
</evidence>
<dbReference type="AlphaFoldDB" id="A0A5C6MDJ0"/>
<feature type="binding site" evidence="12">
    <location>
        <position position="565"/>
    </location>
    <ligand>
        <name>Zn(2+)</name>
        <dbReference type="ChEBI" id="CHEBI:29105"/>
        <label>2</label>
    </ligand>
</feature>
<dbReference type="InterPro" id="IPR027417">
    <property type="entry name" value="P-loop_NTPase"/>
</dbReference>
<dbReference type="SMART" id="SM00490">
    <property type="entry name" value="HELICc"/>
    <property type="match status" value="1"/>
</dbReference>
<feature type="region of interest" description="Disordered" evidence="13">
    <location>
        <begin position="235"/>
        <end position="266"/>
    </location>
</feature>
<dbReference type="InterPro" id="IPR041222">
    <property type="entry name" value="PriA_3primeBD"/>
</dbReference>
<dbReference type="SUPFAM" id="SSF52540">
    <property type="entry name" value="P-loop containing nucleoside triphosphate hydrolases"/>
    <property type="match status" value="2"/>
</dbReference>
<comment type="subunit">
    <text evidence="12">Component of the replication restart primosome.</text>
</comment>
<dbReference type="Gene3D" id="3.40.50.300">
    <property type="entry name" value="P-loop containing nucleotide triphosphate hydrolases"/>
    <property type="match status" value="2"/>
</dbReference>
<keyword evidence="9 12" id="KW-0238">DNA-binding</keyword>
<dbReference type="GO" id="GO:1990077">
    <property type="term" value="C:primosome complex"/>
    <property type="evidence" value="ECO:0007669"/>
    <property type="project" value="UniProtKB-UniRule"/>
</dbReference>
<feature type="binding site" evidence="12">
    <location>
        <position position="547"/>
    </location>
    <ligand>
        <name>Zn(2+)</name>
        <dbReference type="ChEBI" id="CHEBI:29105"/>
        <label>2</label>
    </ligand>
</feature>
<dbReference type="Pfam" id="PF18074">
    <property type="entry name" value="PriA_C"/>
    <property type="match status" value="1"/>
</dbReference>
<proteinExistence type="inferred from homology"/>
<keyword evidence="10 12" id="KW-0413">Isomerase</keyword>
<dbReference type="Pfam" id="PF00270">
    <property type="entry name" value="DEAD"/>
    <property type="match status" value="1"/>
</dbReference>
<evidence type="ECO:0000256" key="5">
    <source>
        <dbReference type="ARBA" id="ARBA00022801"/>
    </source>
</evidence>
<feature type="domain" description="Helicase C-terminal" evidence="16">
    <location>
        <begin position="566"/>
        <end position="724"/>
    </location>
</feature>
<feature type="transmembrane region" description="Helical" evidence="14">
    <location>
        <begin position="21"/>
        <end position="44"/>
    </location>
</feature>
<evidence type="ECO:0000256" key="14">
    <source>
        <dbReference type="SAM" id="Phobius"/>
    </source>
</evidence>
<evidence type="ECO:0000256" key="8">
    <source>
        <dbReference type="ARBA" id="ARBA00022840"/>
    </source>
</evidence>
<reference evidence="17 18" key="1">
    <citation type="submission" date="2019-08" db="EMBL/GenBank/DDBJ databases">
        <title>100 year-old enigma solved: identification of Planctomyces bekefii, the type genus and species of the phylum Planctomycetes.</title>
        <authorList>
            <person name="Svetlana D.N."/>
            <person name="Overmann J."/>
        </authorList>
    </citation>
    <scope>NUCLEOTIDE SEQUENCE [LARGE SCALE GENOMIC DNA]</scope>
    <source>
        <strain evidence="17">Phe10_nw2017</strain>
    </source>
</reference>
<comment type="catalytic activity">
    <reaction evidence="11 12">
        <text>ATP + H2O = ADP + phosphate + H(+)</text>
        <dbReference type="Rhea" id="RHEA:13065"/>
        <dbReference type="ChEBI" id="CHEBI:15377"/>
        <dbReference type="ChEBI" id="CHEBI:15378"/>
        <dbReference type="ChEBI" id="CHEBI:30616"/>
        <dbReference type="ChEBI" id="CHEBI:43474"/>
        <dbReference type="ChEBI" id="CHEBI:456216"/>
        <dbReference type="EC" id="5.6.2.4"/>
    </reaction>
</comment>
<dbReference type="FunFam" id="3.40.50.300:FF:000489">
    <property type="entry name" value="Primosome assembly protein PriA"/>
    <property type="match status" value="1"/>
</dbReference>
<dbReference type="GO" id="GO:0006270">
    <property type="term" value="P:DNA replication initiation"/>
    <property type="evidence" value="ECO:0007669"/>
    <property type="project" value="TreeGrafter"/>
</dbReference>
<dbReference type="HAMAP" id="MF_00983">
    <property type="entry name" value="PriA"/>
    <property type="match status" value="1"/>
</dbReference>
<dbReference type="GO" id="GO:0046872">
    <property type="term" value="F:metal ion binding"/>
    <property type="evidence" value="ECO:0007669"/>
    <property type="project" value="UniProtKB-KW"/>
</dbReference>
<reference evidence="17 18" key="2">
    <citation type="submission" date="2019-08" db="EMBL/GenBank/DDBJ databases">
        <authorList>
            <person name="Henke P."/>
        </authorList>
    </citation>
    <scope>NUCLEOTIDE SEQUENCE [LARGE SCALE GENOMIC DNA]</scope>
    <source>
        <strain evidence="17">Phe10_nw2017</strain>
    </source>
</reference>
<keyword evidence="6 12" id="KW-0347">Helicase</keyword>
<dbReference type="PANTHER" id="PTHR30580">
    <property type="entry name" value="PRIMOSOMAL PROTEIN N"/>
    <property type="match status" value="1"/>
</dbReference>
<keyword evidence="7" id="KW-0862">Zinc</keyword>
<dbReference type="GO" id="GO:0003677">
    <property type="term" value="F:DNA binding"/>
    <property type="evidence" value="ECO:0007669"/>
    <property type="project" value="UniProtKB-UniRule"/>
</dbReference>
<keyword evidence="1 12" id="KW-0639">Primosome</keyword>
<evidence type="ECO:0000259" key="16">
    <source>
        <dbReference type="PROSITE" id="PS51194"/>
    </source>
</evidence>
<dbReference type="EMBL" id="SRHE01000019">
    <property type="protein sequence ID" value="TWW12323.1"/>
    <property type="molecule type" value="Genomic_DNA"/>
</dbReference>
<evidence type="ECO:0000256" key="4">
    <source>
        <dbReference type="ARBA" id="ARBA00022741"/>
    </source>
</evidence>
<sequence>MKPYESPEKYMTLPRQARGKLGSGGFFQHSTFIVWIPALAYALAFSLRTFQGPVVNHLEVAVPTPLARTFTYLADSPVPPGMRVLVPFGRRRVVGVALGPAQAELEAGTQLKKIEKILDDTPSYSETVLAIARWISTYYMHPLGEVLRTMLPASSEKVAKDLLALTPEGEQARSAASTSEGQFLKLLFGKKKTEMSYGAALGKSKRLAGEATIGSDAFTVRQLVKSGLVVKRRGSTMRAREMQTEEVERAPEPLSPAQRGVAPELRPAQRQAVDRICQALRPTRDGSPAAESKVFLLHGVTGSGKTEVYIQLIEEVLKESGHQALLLVPEISLTPQMTQVFERRFPGIVAVVHSAMTDIARWQELQRIRAGTARILIGPRSAVFGPFGKLALILVDEEHDGSYKQSTGLTYNGRDVAVLRGKLEKAAVVLGSATPSMESYQNALAGRYELLEMPERVTGRPLPEINIIPCEKKRGLGTVVKAHSARPHADDVQADERDDIPIDPKILEALEQNRLAGRQAIVLVNRRGYAYYLFSLQERQAVPCPNCSISLTLHARSTVLRCHYCDYKTTVERIVAERPGDTLIAVGYGSQKAEDCLAAKLPKARITRLDSDIVVDREVLPKVLEKFRRGDIDILVGTQILAKGHDFPNVTLIVILEVDQLLNLPDFRAGERTFQLIVQAAGRAGRADLPGKVLIQTVRAENPLVLAALEQDYKGFAASELKFRRAHEYPPFTRMIAIEINGPHKPRLETLCTQMERWQDELAVKQPNLAAKVRILGPSVPPIETIRGRHRRTVIFSSGDLQALRTVSQAFVTAFGKLPPKVRLRIDVDPQSLI</sequence>
<feature type="binding site" evidence="12">
    <location>
        <position position="544"/>
    </location>
    <ligand>
        <name>Zn(2+)</name>
        <dbReference type="ChEBI" id="CHEBI:29105"/>
        <label>2</label>
    </ligand>
</feature>
<dbReference type="InterPro" id="IPR014001">
    <property type="entry name" value="Helicase_ATP-bd"/>
</dbReference>
<dbReference type="GO" id="GO:0016887">
    <property type="term" value="F:ATP hydrolysis activity"/>
    <property type="evidence" value="ECO:0007669"/>
    <property type="project" value="RHEA"/>
</dbReference>
<dbReference type="Pfam" id="PF00271">
    <property type="entry name" value="Helicase_C"/>
    <property type="match status" value="1"/>
</dbReference>
<comment type="caution">
    <text evidence="12">Lacks conserved residue(s) required for the propagation of feature annotation.</text>
</comment>
<keyword evidence="14" id="KW-1133">Transmembrane helix</keyword>
<evidence type="ECO:0000313" key="18">
    <source>
        <dbReference type="Proteomes" id="UP000321083"/>
    </source>
</evidence>
<evidence type="ECO:0000256" key="11">
    <source>
        <dbReference type="ARBA" id="ARBA00048988"/>
    </source>
</evidence>
<name>A0A5C6MDJ0_9PLAN</name>
<comment type="function">
    <text evidence="12">Initiates the restart of stalled replication forks, which reloads the replicative helicase on sites other than the origin of replication. Recognizes and binds to abandoned replication forks and remodels them to uncover a helicase loading site. Promotes assembly of the primosome at these replication forks.</text>
</comment>
<comment type="similarity">
    <text evidence="12">Belongs to the helicase family. PriA subfamily.</text>
</comment>
<evidence type="ECO:0000256" key="13">
    <source>
        <dbReference type="SAM" id="MobiDB-lite"/>
    </source>
</evidence>
<dbReference type="CDD" id="cd17929">
    <property type="entry name" value="DEXHc_priA"/>
    <property type="match status" value="1"/>
</dbReference>
<dbReference type="InterPro" id="IPR042115">
    <property type="entry name" value="PriA_3primeBD_sf"/>
</dbReference>
<evidence type="ECO:0000256" key="12">
    <source>
        <dbReference type="HAMAP-Rule" id="MF_00983"/>
    </source>
</evidence>
<evidence type="ECO:0000256" key="3">
    <source>
        <dbReference type="ARBA" id="ARBA00022723"/>
    </source>
</evidence>
<feature type="compositionally biased region" description="Basic and acidic residues" evidence="13">
    <location>
        <begin position="238"/>
        <end position="251"/>
    </location>
</feature>
<dbReference type="PROSITE" id="PS51192">
    <property type="entry name" value="HELICASE_ATP_BIND_1"/>
    <property type="match status" value="1"/>
</dbReference>
<dbReference type="GO" id="GO:0043138">
    <property type="term" value="F:3'-5' DNA helicase activity"/>
    <property type="evidence" value="ECO:0007669"/>
    <property type="project" value="UniProtKB-EC"/>
</dbReference>
<keyword evidence="5 12" id="KW-0378">Hydrolase</keyword>
<evidence type="ECO:0000256" key="1">
    <source>
        <dbReference type="ARBA" id="ARBA00022515"/>
    </source>
</evidence>
<dbReference type="PANTHER" id="PTHR30580:SF0">
    <property type="entry name" value="PRIMOSOMAL PROTEIN N"/>
    <property type="match status" value="1"/>
</dbReference>
<keyword evidence="2 12" id="KW-0235">DNA replication</keyword>
<dbReference type="InterPro" id="IPR011545">
    <property type="entry name" value="DEAD/DEAH_box_helicase_dom"/>
</dbReference>
<dbReference type="InterPro" id="IPR001650">
    <property type="entry name" value="Helicase_C-like"/>
</dbReference>
<dbReference type="GO" id="GO:0005524">
    <property type="term" value="F:ATP binding"/>
    <property type="evidence" value="ECO:0007669"/>
    <property type="project" value="UniProtKB-UniRule"/>
</dbReference>
<evidence type="ECO:0000256" key="6">
    <source>
        <dbReference type="ARBA" id="ARBA00022806"/>
    </source>
</evidence>
<keyword evidence="8 12" id="KW-0067">ATP-binding</keyword>
<dbReference type="PROSITE" id="PS51194">
    <property type="entry name" value="HELICASE_CTER"/>
    <property type="match status" value="1"/>
</dbReference>
<evidence type="ECO:0000256" key="10">
    <source>
        <dbReference type="ARBA" id="ARBA00023235"/>
    </source>
</evidence>
<dbReference type="Gene3D" id="3.40.1440.60">
    <property type="entry name" value="PriA, 3(prime) DNA-binding domain"/>
    <property type="match status" value="1"/>
</dbReference>
<evidence type="ECO:0000259" key="15">
    <source>
        <dbReference type="PROSITE" id="PS51192"/>
    </source>
</evidence>
<evidence type="ECO:0000313" key="17">
    <source>
        <dbReference type="EMBL" id="TWW12323.1"/>
    </source>
</evidence>
<accession>A0A5C6MDJ0</accession>